<dbReference type="KEGG" id="tdl:TDEL_0A07520"/>
<evidence type="ECO:0000313" key="2">
    <source>
        <dbReference type="EMBL" id="CCE90084.1"/>
    </source>
</evidence>
<evidence type="ECO:0000313" key="3">
    <source>
        <dbReference type="Proteomes" id="UP000005627"/>
    </source>
</evidence>
<gene>
    <name evidence="2" type="primary">TDEL0A07520</name>
    <name evidence="2" type="ORF">TDEL_0A07520</name>
</gene>
<dbReference type="RefSeq" id="XP_003679295.1">
    <property type="nucleotide sequence ID" value="XM_003679247.1"/>
</dbReference>
<dbReference type="Gene3D" id="3.30.1220.10">
    <property type="entry name" value="CobW-like, C-terminal domain"/>
    <property type="match status" value="1"/>
</dbReference>
<dbReference type="SUPFAM" id="SSF52540">
    <property type="entry name" value="P-loop containing nucleoside triphosphate hydrolases"/>
    <property type="match status" value="1"/>
</dbReference>
<keyword evidence="3" id="KW-1185">Reference proteome</keyword>
<reference evidence="2 3" key="1">
    <citation type="journal article" date="2011" name="Proc. Natl. Acad. Sci. U.S.A.">
        <title>Evolutionary erosion of yeast sex chromosomes by mating-type switching accidents.</title>
        <authorList>
            <person name="Gordon J.L."/>
            <person name="Armisen D."/>
            <person name="Proux-Wera E."/>
            <person name="Oheigeartaigh S.S."/>
            <person name="Byrne K.P."/>
            <person name="Wolfe K.H."/>
        </authorList>
    </citation>
    <scope>NUCLEOTIDE SEQUENCE [LARGE SCALE GENOMIC DNA]</scope>
    <source>
        <strain evidence="3">ATCC 10662 / CBS 1146 / NBRC 0425 / NCYC 2629 / NRRL Y-866</strain>
    </source>
</reference>
<dbReference type="GeneID" id="11502956"/>
<proteinExistence type="predicted"/>
<dbReference type="InterPro" id="IPR051316">
    <property type="entry name" value="Zinc-reg_GTPase_activator"/>
</dbReference>
<dbReference type="PANTHER" id="PTHR13748">
    <property type="entry name" value="COBW-RELATED"/>
    <property type="match status" value="1"/>
</dbReference>
<dbReference type="InterPro" id="IPR027417">
    <property type="entry name" value="P-loop_NTPase"/>
</dbReference>
<dbReference type="FunCoup" id="G8ZN90">
    <property type="interactions" value="323"/>
</dbReference>
<dbReference type="OrthoDB" id="258627at2759"/>
<sequence length="424" mass="47152">MSVLKDFSYNEDEDGELPPLLTGEEADLDHILSSVKTDGGSNIVSDDKVRRSNLQIGADNVRGRPKIPVTIITGYLGSGKSTLLEMIALKGSDRKIAVILNEFGQSSEIEKAMTIRNGSASYEEWLDLGNGCLCCSLQNVGVKAIENMIERSPVKIDNILLETSGIADPAPIAKMFWQDDSLNSSVYIDGIITVLDSEHILKCLDDKPPTHWHGDSVLVGDNLTIAHFQIAMADRIILNKYDKIEGKSSDIAALEERIRSINAEAPLFYTKYGEIALSKLLDIHAFDASSFFEASKMPTTHDPRMCTVAINFRPLENQQEYDRFVKDFLQVLLWKSFGASSEGQNVSSVADKEWEIQRTKALILIKSPLEAKVIQGVRDTYDVLPGTFLPEMVDCKLVLIGKYLDKNRIEKFLNSVLNINSYVL</sequence>
<name>G8ZN90_TORDE</name>
<dbReference type="CDD" id="cd03112">
    <property type="entry name" value="CobW-like"/>
    <property type="match status" value="1"/>
</dbReference>
<dbReference type="Gene3D" id="3.40.50.300">
    <property type="entry name" value="P-loop containing nucleotide triphosphate hydrolases"/>
    <property type="match status" value="1"/>
</dbReference>
<dbReference type="Proteomes" id="UP000005627">
    <property type="component" value="Chromosome 1"/>
</dbReference>
<dbReference type="InParanoid" id="G8ZN90"/>
<dbReference type="EMBL" id="HE616742">
    <property type="protein sequence ID" value="CCE90084.1"/>
    <property type="molecule type" value="Genomic_DNA"/>
</dbReference>
<dbReference type="GO" id="GO:0005737">
    <property type="term" value="C:cytoplasm"/>
    <property type="evidence" value="ECO:0007669"/>
    <property type="project" value="TreeGrafter"/>
</dbReference>
<dbReference type="AlphaFoldDB" id="G8ZN90"/>
<dbReference type="PANTHER" id="PTHR13748:SF31">
    <property type="entry name" value="ZINC-REGULATED GTPASE METALLOPROTEIN ACTIVATOR 1A-RELATED"/>
    <property type="match status" value="1"/>
</dbReference>
<dbReference type="GO" id="GO:0034224">
    <property type="term" value="P:cellular response to zinc ion starvation"/>
    <property type="evidence" value="ECO:0007669"/>
    <property type="project" value="EnsemblFungi"/>
</dbReference>
<organism evidence="2 3">
    <name type="scientific">Torulaspora delbrueckii</name>
    <name type="common">Yeast</name>
    <name type="synonym">Candida colliculosa</name>
    <dbReference type="NCBI Taxonomy" id="4950"/>
    <lineage>
        <taxon>Eukaryota</taxon>
        <taxon>Fungi</taxon>
        <taxon>Dikarya</taxon>
        <taxon>Ascomycota</taxon>
        <taxon>Saccharomycotina</taxon>
        <taxon>Saccharomycetes</taxon>
        <taxon>Saccharomycetales</taxon>
        <taxon>Saccharomycetaceae</taxon>
        <taxon>Torulaspora</taxon>
    </lineage>
</organism>
<dbReference type="GO" id="GO:0003924">
    <property type="term" value="F:GTPase activity"/>
    <property type="evidence" value="ECO:0007669"/>
    <property type="project" value="EnsemblFungi"/>
</dbReference>
<dbReference type="SUPFAM" id="SSF90002">
    <property type="entry name" value="Hypothetical protein YjiA, C-terminal domain"/>
    <property type="match status" value="1"/>
</dbReference>
<dbReference type="STRING" id="1076872.G8ZN90"/>
<protein>
    <recommendedName>
        <fullName evidence="1">CobW/HypB/UreG nucleotide-binding domain-containing protein</fullName>
    </recommendedName>
</protein>
<dbReference type="GO" id="GO:0140827">
    <property type="term" value="F:zinc chaperone activity"/>
    <property type="evidence" value="ECO:0007669"/>
    <property type="project" value="EnsemblFungi"/>
</dbReference>
<dbReference type="HOGENOM" id="CLU_017452_6_0_1"/>
<accession>G8ZN90</accession>
<evidence type="ECO:0000259" key="1">
    <source>
        <dbReference type="Pfam" id="PF02492"/>
    </source>
</evidence>
<dbReference type="eggNOG" id="KOG2743">
    <property type="taxonomic scope" value="Eukaryota"/>
</dbReference>
<dbReference type="InterPro" id="IPR036627">
    <property type="entry name" value="CobW-likC_sf"/>
</dbReference>
<dbReference type="Pfam" id="PF02492">
    <property type="entry name" value="cobW"/>
    <property type="match status" value="1"/>
</dbReference>
<dbReference type="GO" id="GO:0008047">
    <property type="term" value="F:enzyme activator activity"/>
    <property type="evidence" value="ECO:0007669"/>
    <property type="project" value="EnsemblFungi"/>
</dbReference>
<feature type="domain" description="CobW/HypB/UreG nucleotide-binding" evidence="1">
    <location>
        <begin position="68"/>
        <end position="267"/>
    </location>
</feature>
<dbReference type="InterPro" id="IPR003495">
    <property type="entry name" value="CobW/HypB/UreG_nucleotide-bd"/>
</dbReference>
<dbReference type="GO" id="GO:0051604">
    <property type="term" value="P:protein maturation"/>
    <property type="evidence" value="ECO:0007669"/>
    <property type="project" value="EnsemblFungi"/>
</dbReference>